<sequence>MERIQHDAAIERECLAAAAMVLAPATDFPRERALMQAGLVLLADKFGEREFDKEEAECIIAEHVKSAELRPEVARQVFDRIEASGALQKNTVNGRHTFRF</sequence>
<name>X0Y7C5_9ZZZZ</name>
<feature type="non-terminal residue" evidence="1">
    <location>
        <position position="100"/>
    </location>
</feature>
<proteinExistence type="predicted"/>
<evidence type="ECO:0000313" key="1">
    <source>
        <dbReference type="EMBL" id="GAG32786.1"/>
    </source>
</evidence>
<comment type="caution">
    <text evidence="1">The sequence shown here is derived from an EMBL/GenBank/DDBJ whole genome shotgun (WGS) entry which is preliminary data.</text>
</comment>
<dbReference type="AlphaFoldDB" id="X0Y7C5"/>
<reference evidence="1" key="1">
    <citation type="journal article" date="2014" name="Front. Microbiol.">
        <title>High frequency of phylogenetically diverse reductive dehalogenase-homologous genes in deep subseafloor sedimentary metagenomes.</title>
        <authorList>
            <person name="Kawai M."/>
            <person name="Futagami T."/>
            <person name="Toyoda A."/>
            <person name="Takaki Y."/>
            <person name="Nishi S."/>
            <person name="Hori S."/>
            <person name="Arai W."/>
            <person name="Tsubouchi T."/>
            <person name="Morono Y."/>
            <person name="Uchiyama I."/>
            <person name="Ito T."/>
            <person name="Fujiyama A."/>
            <person name="Inagaki F."/>
            <person name="Takami H."/>
        </authorList>
    </citation>
    <scope>NUCLEOTIDE SEQUENCE</scope>
    <source>
        <strain evidence="1">Expedition CK06-06</strain>
    </source>
</reference>
<protein>
    <submittedName>
        <fullName evidence="1">Uncharacterized protein</fullName>
    </submittedName>
</protein>
<gene>
    <name evidence="1" type="ORF">S01H1_72146</name>
</gene>
<dbReference type="EMBL" id="BARS01048091">
    <property type="protein sequence ID" value="GAG32786.1"/>
    <property type="molecule type" value="Genomic_DNA"/>
</dbReference>
<organism evidence="1">
    <name type="scientific">marine sediment metagenome</name>
    <dbReference type="NCBI Taxonomy" id="412755"/>
    <lineage>
        <taxon>unclassified sequences</taxon>
        <taxon>metagenomes</taxon>
        <taxon>ecological metagenomes</taxon>
    </lineage>
</organism>
<accession>X0Y7C5</accession>